<dbReference type="AlphaFoldDB" id="A0A9D0Z3R5"/>
<name>A0A9D0Z3R5_9FIRM</name>
<dbReference type="Proteomes" id="UP000886796">
    <property type="component" value="Unassembled WGS sequence"/>
</dbReference>
<comment type="caution">
    <text evidence="2">The sequence shown here is derived from an EMBL/GenBank/DDBJ whole genome shotgun (WGS) entry which is preliminary data.</text>
</comment>
<accession>A0A9D0Z3R5</accession>
<sequence>MGKKVISGIIFFVLVAALAAGMFFLDKQKEQERMEALCGVWEMEVAIPREDVRSLLENNDFYDEEITLADLGSLSYIQTVTFQEDGTYRFSVDTEASQARVGEFFRGVFQRMFAGRETLGEIYDVDFGQMDEAQFQQFYAEIYEMQDFETLISLFSQNALNLEAMQELETGNFKVKNGKIDFVTSSIDQAGVADYTIDGEKLTITYMDGVEEYTRGK</sequence>
<gene>
    <name evidence="2" type="ORF">IAB74_07965</name>
</gene>
<keyword evidence="1" id="KW-0812">Transmembrane</keyword>
<evidence type="ECO:0000256" key="1">
    <source>
        <dbReference type="SAM" id="Phobius"/>
    </source>
</evidence>
<dbReference type="EMBL" id="DVFK01000109">
    <property type="protein sequence ID" value="HIQ68424.1"/>
    <property type="molecule type" value="Genomic_DNA"/>
</dbReference>
<feature type="transmembrane region" description="Helical" evidence="1">
    <location>
        <begin position="6"/>
        <end position="25"/>
    </location>
</feature>
<organism evidence="2 3">
    <name type="scientific">Candidatus Faecousia excrementigallinarum</name>
    <dbReference type="NCBI Taxonomy" id="2840806"/>
    <lineage>
        <taxon>Bacteria</taxon>
        <taxon>Bacillati</taxon>
        <taxon>Bacillota</taxon>
        <taxon>Clostridia</taxon>
        <taxon>Eubacteriales</taxon>
        <taxon>Oscillospiraceae</taxon>
        <taxon>Faecousia</taxon>
    </lineage>
</organism>
<proteinExistence type="predicted"/>
<evidence type="ECO:0000313" key="3">
    <source>
        <dbReference type="Proteomes" id="UP000886796"/>
    </source>
</evidence>
<evidence type="ECO:0000313" key="2">
    <source>
        <dbReference type="EMBL" id="HIQ68424.1"/>
    </source>
</evidence>
<reference evidence="2" key="2">
    <citation type="journal article" date="2021" name="PeerJ">
        <title>Extensive microbial diversity within the chicken gut microbiome revealed by metagenomics and culture.</title>
        <authorList>
            <person name="Gilroy R."/>
            <person name="Ravi A."/>
            <person name="Getino M."/>
            <person name="Pursley I."/>
            <person name="Horton D.L."/>
            <person name="Alikhan N.F."/>
            <person name="Baker D."/>
            <person name="Gharbi K."/>
            <person name="Hall N."/>
            <person name="Watson M."/>
            <person name="Adriaenssens E.M."/>
            <person name="Foster-Nyarko E."/>
            <person name="Jarju S."/>
            <person name="Secka A."/>
            <person name="Antonio M."/>
            <person name="Oren A."/>
            <person name="Chaudhuri R.R."/>
            <person name="La Ragione R."/>
            <person name="Hildebrand F."/>
            <person name="Pallen M.J."/>
        </authorList>
    </citation>
    <scope>NUCLEOTIDE SEQUENCE</scope>
    <source>
        <strain evidence="2">13361</strain>
    </source>
</reference>
<keyword evidence="1" id="KW-0472">Membrane</keyword>
<protein>
    <submittedName>
        <fullName evidence="2">Uncharacterized protein</fullName>
    </submittedName>
</protein>
<reference evidence="2" key="1">
    <citation type="submission" date="2020-10" db="EMBL/GenBank/DDBJ databases">
        <authorList>
            <person name="Gilroy R."/>
        </authorList>
    </citation>
    <scope>NUCLEOTIDE SEQUENCE</scope>
    <source>
        <strain evidence="2">13361</strain>
    </source>
</reference>
<keyword evidence="1" id="KW-1133">Transmembrane helix</keyword>